<feature type="non-terminal residue" evidence="1">
    <location>
        <position position="197"/>
    </location>
</feature>
<comment type="caution">
    <text evidence="1">The sequence shown here is derived from an EMBL/GenBank/DDBJ whole genome shotgun (WGS) entry which is preliminary data.</text>
</comment>
<sequence length="197" mass="21653">EIVNVHIARAQELGVLEMVEFEVGQAVAHVVFATEKLLLPDHLAVALDAAHAGQVTRQFADAQFRAVGAITQLGMRQVQVVATLHDVVGELVAQCVAQAVRLAVVADDVETGQFGFFTRVFSKCRDREVRTRPHHNAAVAFVEPFRLRTDLTLRRFAAFDAPLEDLHGVGHARFDLTVVLVHLVPRRGAAQVREARA</sequence>
<feature type="non-terminal residue" evidence="1">
    <location>
        <position position="1"/>
    </location>
</feature>
<reference evidence="1" key="1">
    <citation type="journal article" date="2019" name="Sci. Rep.">
        <title>Draft genome of Tanacetum cinerariifolium, the natural source of mosquito coil.</title>
        <authorList>
            <person name="Yamashiro T."/>
            <person name="Shiraishi A."/>
            <person name="Satake H."/>
            <person name="Nakayama K."/>
        </authorList>
    </citation>
    <scope>NUCLEOTIDE SEQUENCE</scope>
</reference>
<gene>
    <name evidence="1" type="ORF">Tci_891558</name>
</gene>
<organism evidence="1">
    <name type="scientific">Tanacetum cinerariifolium</name>
    <name type="common">Dalmatian daisy</name>
    <name type="synonym">Chrysanthemum cinerariifolium</name>
    <dbReference type="NCBI Taxonomy" id="118510"/>
    <lineage>
        <taxon>Eukaryota</taxon>
        <taxon>Viridiplantae</taxon>
        <taxon>Streptophyta</taxon>
        <taxon>Embryophyta</taxon>
        <taxon>Tracheophyta</taxon>
        <taxon>Spermatophyta</taxon>
        <taxon>Magnoliopsida</taxon>
        <taxon>eudicotyledons</taxon>
        <taxon>Gunneridae</taxon>
        <taxon>Pentapetalae</taxon>
        <taxon>asterids</taxon>
        <taxon>campanulids</taxon>
        <taxon>Asterales</taxon>
        <taxon>Asteraceae</taxon>
        <taxon>Asteroideae</taxon>
        <taxon>Anthemideae</taxon>
        <taxon>Anthemidinae</taxon>
        <taxon>Tanacetum</taxon>
    </lineage>
</organism>
<name>A0A699UDP1_TANCI</name>
<proteinExistence type="predicted"/>
<dbReference type="EMBL" id="BKCJ011315749">
    <property type="protein sequence ID" value="GFD19589.1"/>
    <property type="molecule type" value="Genomic_DNA"/>
</dbReference>
<protein>
    <submittedName>
        <fullName evidence="1">Uncharacterized protein</fullName>
    </submittedName>
</protein>
<dbReference type="AlphaFoldDB" id="A0A699UDP1"/>
<evidence type="ECO:0000313" key="1">
    <source>
        <dbReference type="EMBL" id="GFD19589.1"/>
    </source>
</evidence>
<accession>A0A699UDP1</accession>